<evidence type="ECO:0000259" key="2">
    <source>
        <dbReference type="Pfam" id="PF20434"/>
    </source>
</evidence>
<proteinExistence type="predicted"/>
<dbReference type="GO" id="GO:0016787">
    <property type="term" value="F:hydrolase activity"/>
    <property type="evidence" value="ECO:0007669"/>
    <property type="project" value="UniProtKB-KW"/>
</dbReference>
<evidence type="ECO:0000256" key="1">
    <source>
        <dbReference type="ARBA" id="ARBA00022801"/>
    </source>
</evidence>
<dbReference type="RefSeq" id="WP_011777190.1">
    <property type="nucleotide sequence ID" value="NC_008713.1"/>
</dbReference>
<dbReference type="SUPFAM" id="SSF53474">
    <property type="entry name" value="alpha/beta-Hydrolases"/>
    <property type="match status" value="1"/>
</dbReference>
<dbReference type="EMBL" id="CP000476">
    <property type="protein sequence ID" value="ABM10617.1"/>
    <property type="molecule type" value="Genomic_DNA"/>
</dbReference>
<dbReference type="AlphaFoldDB" id="A1RDH1"/>
<gene>
    <name evidence="3" type="ordered locus">AAur_pTC20122</name>
</gene>
<evidence type="ECO:0000313" key="3">
    <source>
        <dbReference type="EMBL" id="ABM10617.1"/>
    </source>
</evidence>
<dbReference type="OrthoDB" id="9803828at2"/>
<dbReference type="Pfam" id="PF20434">
    <property type="entry name" value="BD-FAE"/>
    <property type="match status" value="1"/>
</dbReference>
<keyword evidence="1" id="KW-0378">Hydrolase</keyword>
<reference evidence="3 4" key="1">
    <citation type="journal article" date="2006" name="PLoS Genet.">
        <title>Secrets of soil survival revealed by the genome sequence of Arthrobacter aurescens TC1.</title>
        <authorList>
            <person name="Mongodin E.F."/>
            <person name="Shapir N."/>
            <person name="Daugherty S.C."/>
            <person name="DeBoy R.T."/>
            <person name="Emerson J.B."/>
            <person name="Shvartzbeyn A."/>
            <person name="Radune D."/>
            <person name="Vamathevan J."/>
            <person name="Riggs F."/>
            <person name="Grinberg V."/>
            <person name="Khouri H."/>
            <person name="Wackett L.P."/>
            <person name="Nelson K.E."/>
            <person name="Sadowsky M.J."/>
        </authorList>
    </citation>
    <scope>NUCLEOTIDE SEQUENCE [LARGE SCALE GENOMIC DNA]</scope>
    <source>
        <strain evidence="3 4">TC1</strain>
    </source>
</reference>
<geneLocation type="plasmid" evidence="3 4">
    <name>pTC2</name>
</geneLocation>
<sequence>MSPDLRHVSTLMEPPDYRSLAPEELLHPRPQHLLSATTTYLDVVYARPVGWRPLTLDLHLPKNDKGPFPLVVYIHGGSFVAGIKAMGPWGVLPRMGIAVASVSYRLSGEAQFPEPVEDVRAAIRWARANAGSFNIEPQAIALWGSSAGAYLSTMAGILGDDGLGRPIGDHQHSSADVTGIVSHYGISDFGKLGEDALENESQQTVMLQAAVRQFLGFDPMDGSRELRSTQPLELARKKQNVPPFFIMHGDQDYRVGQGQSLRLHRGLLEVGHQSTFVSVPGADHGDEAFSSLPATQKAVRFLRSTWERA</sequence>
<dbReference type="Proteomes" id="UP000000637">
    <property type="component" value="Plasmid pTC2"/>
</dbReference>
<dbReference type="HOGENOM" id="CLU_012494_4_0_11"/>
<dbReference type="InterPro" id="IPR049492">
    <property type="entry name" value="BD-FAE-like_dom"/>
</dbReference>
<name>A1RDH1_PAEAT</name>
<organism evidence="3 4">
    <name type="scientific">Paenarthrobacter aurescens (strain TC1)</name>
    <dbReference type="NCBI Taxonomy" id="290340"/>
    <lineage>
        <taxon>Bacteria</taxon>
        <taxon>Bacillati</taxon>
        <taxon>Actinomycetota</taxon>
        <taxon>Actinomycetes</taxon>
        <taxon>Micrococcales</taxon>
        <taxon>Micrococcaceae</taxon>
        <taxon>Paenarthrobacter</taxon>
    </lineage>
</organism>
<dbReference type="InterPro" id="IPR050300">
    <property type="entry name" value="GDXG_lipolytic_enzyme"/>
</dbReference>
<keyword evidence="4" id="KW-1185">Reference proteome</keyword>
<evidence type="ECO:0000313" key="4">
    <source>
        <dbReference type="Proteomes" id="UP000000637"/>
    </source>
</evidence>
<dbReference type="eggNOG" id="COG0657">
    <property type="taxonomic scope" value="Bacteria"/>
</dbReference>
<dbReference type="Gene3D" id="3.40.50.1820">
    <property type="entry name" value="alpha/beta hydrolase"/>
    <property type="match status" value="1"/>
</dbReference>
<accession>A1RDH1</accession>
<dbReference type="PANTHER" id="PTHR48081">
    <property type="entry name" value="AB HYDROLASE SUPERFAMILY PROTEIN C4A8.06C"/>
    <property type="match status" value="1"/>
</dbReference>
<keyword evidence="3" id="KW-0614">Plasmid</keyword>
<feature type="domain" description="BD-FAE-like" evidence="2">
    <location>
        <begin position="56"/>
        <end position="265"/>
    </location>
</feature>
<dbReference type="KEGG" id="aau:AAur_pTC20122"/>
<dbReference type="PANTHER" id="PTHR48081:SF13">
    <property type="entry name" value="ALPHA_BETA HYDROLASE"/>
    <property type="match status" value="1"/>
</dbReference>
<dbReference type="InterPro" id="IPR029058">
    <property type="entry name" value="AB_hydrolase_fold"/>
</dbReference>
<protein>
    <submittedName>
        <fullName evidence="3">Lipase/esterase protein</fullName>
    </submittedName>
</protein>